<organism evidence="3 4">
    <name type="scientific">Cephalotus follicularis</name>
    <name type="common">Albany pitcher plant</name>
    <dbReference type="NCBI Taxonomy" id="3775"/>
    <lineage>
        <taxon>Eukaryota</taxon>
        <taxon>Viridiplantae</taxon>
        <taxon>Streptophyta</taxon>
        <taxon>Embryophyta</taxon>
        <taxon>Tracheophyta</taxon>
        <taxon>Spermatophyta</taxon>
        <taxon>Magnoliopsida</taxon>
        <taxon>eudicotyledons</taxon>
        <taxon>Gunneridae</taxon>
        <taxon>Pentapetalae</taxon>
        <taxon>rosids</taxon>
        <taxon>fabids</taxon>
        <taxon>Oxalidales</taxon>
        <taxon>Cephalotaceae</taxon>
        <taxon>Cephalotus</taxon>
    </lineage>
</organism>
<dbReference type="Proteomes" id="UP000187406">
    <property type="component" value="Unassembled WGS sequence"/>
</dbReference>
<dbReference type="OrthoDB" id="2402896at2759"/>
<comment type="caution">
    <text evidence="3">The sequence shown here is derived from an EMBL/GenBank/DDBJ whole genome shotgun (WGS) entry which is preliminary data.</text>
</comment>
<reference evidence="4" key="1">
    <citation type="submission" date="2016-04" db="EMBL/GenBank/DDBJ databases">
        <title>Cephalotus genome sequencing.</title>
        <authorList>
            <person name="Fukushima K."/>
            <person name="Hasebe M."/>
            <person name="Fang X."/>
        </authorList>
    </citation>
    <scope>NUCLEOTIDE SEQUENCE [LARGE SCALE GENOMIC DNA]</scope>
    <source>
        <strain evidence="4">cv. St1</strain>
    </source>
</reference>
<accession>A0A1Q3DII6</accession>
<gene>
    <name evidence="3" type="ORF">CFOL_v3_35700</name>
</gene>
<dbReference type="InterPro" id="IPR004330">
    <property type="entry name" value="FAR1_DNA_bnd_dom"/>
</dbReference>
<name>A0A1Q3DII6_CEPFO</name>
<dbReference type="Pfam" id="PF10551">
    <property type="entry name" value="MULE"/>
    <property type="match status" value="1"/>
</dbReference>
<dbReference type="PANTHER" id="PTHR47718:SF7">
    <property type="entry name" value="PROTEIN FAR1-RELATED SEQUENCE"/>
    <property type="match status" value="1"/>
</dbReference>
<proteinExistence type="predicted"/>
<dbReference type="AlphaFoldDB" id="A0A1Q3DII6"/>
<evidence type="ECO:0000259" key="2">
    <source>
        <dbReference type="Pfam" id="PF10551"/>
    </source>
</evidence>
<dbReference type="InParanoid" id="A0A1Q3DII6"/>
<dbReference type="EMBL" id="BDDD01009453">
    <property type="protein sequence ID" value="GAV92320.1"/>
    <property type="molecule type" value="Genomic_DNA"/>
</dbReference>
<dbReference type="Pfam" id="PF03101">
    <property type="entry name" value="FAR1"/>
    <property type="match status" value="1"/>
</dbReference>
<dbReference type="PANTHER" id="PTHR47718">
    <property type="entry name" value="OS01G0519700 PROTEIN"/>
    <property type="match status" value="1"/>
</dbReference>
<dbReference type="STRING" id="3775.A0A1Q3DII6"/>
<evidence type="ECO:0000313" key="3">
    <source>
        <dbReference type="EMBL" id="GAV92320.1"/>
    </source>
</evidence>
<feature type="domain" description="FAR1" evidence="1">
    <location>
        <begin position="47"/>
        <end position="137"/>
    </location>
</feature>
<dbReference type="InterPro" id="IPR018289">
    <property type="entry name" value="MULE_transposase_dom"/>
</dbReference>
<evidence type="ECO:0000259" key="1">
    <source>
        <dbReference type="Pfam" id="PF03101"/>
    </source>
</evidence>
<evidence type="ECO:0000313" key="4">
    <source>
        <dbReference type="Proteomes" id="UP000187406"/>
    </source>
</evidence>
<keyword evidence="4" id="KW-1185">Reference proteome</keyword>
<feature type="domain" description="MULE transposase" evidence="2">
    <location>
        <begin position="258"/>
        <end position="302"/>
    </location>
</feature>
<sequence length="313" mass="35835">MDAGDDEYNVIEPLVDEQSNDQGSDGNSVVEKPYFNQEFDNLDDVYNFYNSYALYKGFGIRRSSSSKSSVTGELIWKKFLCDKAGWRAKNKEKEDGSEVVSQSRETREGCMASLNVRWKKHGKWVVTGFIEEHNHILDTPRRTKKHRSHNVSHKISAAKDLMEQLHSCGMGPSAIAKAINITGNITEITTEHVVHHLRKQRMNNVGQEGYFVAMHFMEQMRLNPNFYFATEYDSDGTLRSMFWADARSREEYFVFGDVIVFDVTYKTNKFMMPFAPFTGVNHHRQSILFGCALLADETEETFGGYSNTGYLAC</sequence>
<protein>
    <submittedName>
        <fullName evidence="3">FAR1 domain-containing protein</fullName>
    </submittedName>
</protein>